<accession>A0A5B7KGF0</accession>
<dbReference type="AlphaFoldDB" id="A0A5B7KGF0"/>
<organism evidence="1 2">
    <name type="scientific">Portunus trituberculatus</name>
    <name type="common">Swimming crab</name>
    <name type="synonym">Neptunus trituberculatus</name>
    <dbReference type="NCBI Taxonomy" id="210409"/>
    <lineage>
        <taxon>Eukaryota</taxon>
        <taxon>Metazoa</taxon>
        <taxon>Ecdysozoa</taxon>
        <taxon>Arthropoda</taxon>
        <taxon>Crustacea</taxon>
        <taxon>Multicrustacea</taxon>
        <taxon>Malacostraca</taxon>
        <taxon>Eumalacostraca</taxon>
        <taxon>Eucarida</taxon>
        <taxon>Decapoda</taxon>
        <taxon>Pleocyemata</taxon>
        <taxon>Brachyura</taxon>
        <taxon>Eubrachyura</taxon>
        <taxon>Portunoidea</taxon>
        <taxon>Portunidae</taxon>
        <taxon>Portuninae</taxon>
        <taxon>Portunus</taxon>
    </lineage>
</organism>
<keyword evidence="2" id="KW-1185">Reference proteome</keyword>
<name>A0A5B7KGF0_PORTR</name>
<gene>
    <name evidence="1" type="ORF">E2C01_099853</name>
</gene>
<comment type="caution">
    <text evidence="1">The sequence shown here is derived from an EMBL/GenBank/DDBJ whole genome shotgun (WGS) entry which is preliminary data.</text>
</comment>
<evidence type="ECO:0000313" key="1">
    <source>
        <dbReference type="EMBL" id="MPD04179.1"/>
    </source>
</evidence>
<sequence>MRVLGSKGSPNARARILSTVRV</sequence>
<dbReference type="EMBL" id="VSRR010139751">
    <property type="protein sequence ID" value="MPD04179.1"/>
    <property type="molecule type" value="Genomic_DNA"/>
</dbReference>
<protein>
    <submittedName>
        <fullName evidence="1">Uncharacterized protein</fullName>
    </submittedName>
</protein>
<reference evidence="1 2" key="1">
    <citation type="submission" date="2019-05" db="EMBL/GenBank/DDBJ databases">
        <title>Another draft genome of Portunus trituberculatus and its Hox gene families provides insights of decapod evolution.</title>
        <authorList>
            <person name="Jeong J.-H."/>
            <person name="Song I."/>
            <person name="Kim S."/>
            <person name="Choi T."/>
            <person name="Kim D."/>
            <person name="Ryu S."/>
            <person name="Kim W."/>
        </authorList>
    </citation>
    <scope>NUCLEOTIDE SEQUENCE [LARGE SCALE GENOMIC DNA]</scope>
    <source>
        <tissue evidence="1">Muscle</tissue>
    </source>
</reference>
<evidence type="ECO:0000313" key="2">
    <source>
        <dbReference type="Proteomes" id="UP000324222"/>
    </source>
</evidence>
<proteinExistence type="predicted"/>
<dbReference type="Proteomes" id="UP000324222">
    <property type="component" value="Unassembled WGS sequence"/>
</dbReference>